<dbReference type="AlphaFoldDB" id="A0A146JZ86"/>
<proteinExistence type="predicted"/>
<gene>
    <name evidence="3" type="ORF">TPC1_30493</name>
</gene>
<accession>A0A146JZ86</accession>
<feature type="coiled-coil region" evidence="1">
    <location>
        <begin position="80"/>
        <end position="107"/>
    </location>
</feature>
<feature type="compositionally biased region" description="Basic and acidic residues" evidence="2">
    <location>
        <begin position="473"/>
        <end position="493"/>
    </location>
</feature>
<feature type="non-terminal residue" evidence="3">
    <location>
        <position position="1"/>
    </location>
</feature>
<feature type="region of interest" description="Disordered" evidence="2">
    <location>
        <begin position="473"/>
        <end position="496"/>
    </location>
</feature>
<dbReference type="EMBL" id="GDID01006594">
    <property type="protein sequence ID" value="JAP90012.1"/>
    <property type="molecule type" value="Transcribed_RNA"/>
</dbReference>
<reference evidence="3" key="1">
    <citation type="submission" date="2015-07" db="EMBL/GenBank/DDBJ databases">
        <title>Adaptation to a free-living lifestyle via gene acquisitions in the diplomonad Trepomonas sp. PC1.</title>
        <authorList>
            <person name="Xu F."/>
            <person name="Jerlstrom-Hultqvist J."/>
            <person name="Kolisko M."/>
            <person name="Simpson A.G.B."/>
            <person name="Roger A.J."/>
            <person name="Svard S.G."/>
            <person name="Andersson J.O."/>
        </authorList>
    </citation>
    <scope>NUCLEOTIDE SEQUENCE</scope>
    <source>
        <strain evidence="3">PC1</strain>
    </source>
</reference>
<feature type="region of interest" description="Disordered" evidence="2">
    <location>
        <begin position="118"/>
        <end position="150"/>
    </location>
</feature>
<evidence type="ECO:0000313" key="3">
    <source>
        <dbReference type="EMBL" id="JAP90012.1"/>
    </source>
</evidence>
<protein>
    <submittedName>
        <fullName evidence="3">Uncharacterized protein</fullName>
    </submittedName>
</protein>
<feature type="compositionally biased region" description="Low complexity" evidence="2">
    <location>
        <begin position="118"/>
        <end position="132"/>
    </location>
</feature>
<evidence type="ECO:0000256" key="1">
    <source>
        <dbReference type="SAM" id="Coils"/>
    </source>
</evidence>
<evidence type="ECO:0000256" key="2">
    <source>
        <dbReference type="SAM" id="MobiDB-lite"/>
    </source>
</evidence>
<keyword evidence="1" id="KW-0175">Coiled coil</keyword>
<sequence length="586" mass="68856">SLVKTLPKDIMQQNQALKTVVQRLISKYDHLQFQQKRQQPQSEELQILQKNYDDLVTKLQLIQTSYKEQLQHRHSAEHKVKQQQVYIANLIEEKLKLQNELQAQRIELIKQVELNSLQKQPQQKSQPQIPSQPEKEQPNPMESEVSQLRSENQNLQGQVQALRYKLQSVFKLAEVTDKISLLNQVESLQTDLNRNQSQKQSLIESYEARLTELLKSNLDCATKVKFDLQSEFELEKANLVQNFSLKQEQTEFQFKQQIKSLENALLENGVENKFSSDFIYQIQSQIQNYQQKTQLLEKEKQFLQSQNNELELQNEKLKVSMKQLEAQQELKYNQKLIQTLKQQQTINQLQIQLKAEQECDIFLRAETVNRYKSLVPVAKPELIKDERNYELEELKQLAAELTDVQHTLEPPQKVAQLNTDEPNEQISDYNFSEKAPSEKQSEQEEFDMFSEKYEDKLAPEVELALDVMKELEEQKPEPKEEDKSQEHENKTDQEYPTTVLHQNQELLEETKYNVTINCNQEAKRLFMNNGTEEIQGDGKTIKFQGSLKNNFHLTIDDMQEEITVKTGQQLVKFDENEVTIIIDLME</sequence>
<feature type="coiled-coil region" evidence="1">
    <location>
        <begin position="279"/>
        <end position="327"/>
    </location>
</feature>
<organism evidence="3">
    <name type="scientific">Trepomonas sp. PC1</name>
    <dbReference type="NCBI Taxonomy" id="1076344"/>
    <lineage>
        <taxon>Eukaryota</taxon>
        <taxon>Metamonada</taxon>
        <taxon>Diplomonadida</taxon>
        <taxon>Hexamitidae</taxon>
        <taxon>Hexamitinae</taxon>
        <taxon>Trepomonas</taxon>
    </lineage>
</organism>
<name>A0A146JZ86_9EUKA</name>